<dbReference type="Ensembl" id="ENSCCNT00000032074.1">
    <property type="protein sequence ID" value="ENSCCNP00000025210.1"/>
    <property type="gene ID" value="ENSCCNG00000024609.1"/>
</dbReference>
<keyword evidence="2" id="KW-0812">Transmembrane</keyword>
<evidence type="ECO:0000256" key="2">
    <source>
        <dbReference type="SAM" id="Phobius"/>
    </source>
</evidence>
<evidence type="ECO:0000313" key="3">
    <source>
        <dbReference type="Ensembl" id="ENSCCNP00000025210.1"/>
    </source>
</evidence>
<reference evidence="3" key="1">
    <citation type="submission" date="2023-09" db="UniProtKB">
        <authorList>
            <consortium name="Ensembl"/>
        </authorList>
    </citation>
    <scope>IDENTIFICATION</scope>
</reference>
<proteinExistence type="predicted"/>
<organism evidence="3">
    <name type="scientific">Castor canadensis</name>
    <name type="common">American beaver</name>
    <dbReference type="NCBI Taxonomy" id="51338"/>
    <lineage>
        <taxon>Eukaryota</taxon>
        <taxon>Metazoa</taxon>
        <taxon>Chordata</taxon>
        <taxon>Craniata</taxon>
        <taxon>Vertebrata</taxon>
        <taxon>Euteleostomi</taxon>
        <taxon>Mammalia</taxon>
        <taxon>Eutheria</taxon>
        <taxon>Euarchontoglires</taxon>
        <taxon>Glires</taxon>
        <taxon>Rodentia</taxon>
        <taxon>Castorimorpha</taxon>
        <taxon>Castoridae</taxon>
        <taxon>Castor</taxon>
    </lineage>
</organism>
<accession>A0A8C0XCA2</accession>
<keyword evidence="2" id="KW-1133">Transmembrane helix</keyword>
<dbReference type="AlphaFoldDB" id="A0A8C0XCA2"/>
<feature type="transmembrane region" description="Helical" evidence="2">
    <location>
        <begin position="100"/>
        <end position="119"/>
    </location>
</feature>
<feature type="region of interest" description="Disordered" evidence="1">
    <location>
        <begin position="1"/>
        <end position="73"/>
    </location>
</feature>
<protein>
    <submittedName>
        <fullName evidence="3">Uncharacterized protein</fullName>
    </submittedName>
</protein>
<sequence length="138" mass="14770">MAAQIPIVATTSTPAISRNSKKRPGSPSHNGSSGGAYGASKKKKLSASGFAQVRFRPPGVSASARDRQGRVRMRGSGLCQDACAEPGGRVRVSARWGGRWLVLGVNEGFCFLVWMYGLWLESHPRSIAKQEGEVGGYY</sequence>
<name>A0A8C0XCA2_CASCN</name>
<feature type="compositionally biased region" description="Polar residues" evidence="1">
    <location>
        <begin position="9"/>
        <end position="18"/>
    </location>
</feature>
<keyword evidence="2" id="KW-0472">Membrane</keyword>
<evidence type="ECO:0000256" key="1">
    <source>
        <dbReference type="SAM" id="MobiDB-lite"/>
    </source>
</evidence>